<feature type="transmembrane region" description="Helical" evidence="1">
    <location>
        <begin position="220"/>
        <end position="249"/>
    </location>
</feature>
<organism evidence="2 3">
    <name type="scientific">Methylobacterium marchantiae</name>
    <dbReference type="NCBI Taxonomy" id="600331"/>
    <lineage>
        <taxon>Bacteria</taxon>
        <taxon>Pseudomonadati</taxon>
        <taxon>Pseudomonadota</taxon>
        <taxon>Alphaproteobacteria</taxon>
        <taxon>Hyphomicrobiales</taxon>
        <taxon>Methylobacteriaceae</taxon>
        <taxon>Methylobacterium</taxon>
    </lineage>
</organism>
<feature type="transmembrane region" description="Helical" evidence="1">
    <location>
        <begin position="44"/>
        <end position="64"/>
    </location>
</feature>
<evidence type="ECO:0000313" key="3">
    <source>
        <dbReference type="Proteomes" id="UP001597176"/>
    </source>
</evidence>
<sequence>MTTFPVSSSRSVTTPFPIREIGLADLKAALVLGVDDFLAMPTHVLFLGLIYPLAGLFIALMAFGADLMPMIFPLASGFALIGPFAAVGLYELSRRRDSGRNIGWNAAFLSLSRRASTGLATMGIVLAIVFMAWLLAAQGLFWTLYGLDVPATPAAFFNDVLTAPRGWALMVIGTGVGFAFALIVLATSIVSIPMLVDRDVDAMTAVETSLDAFRRNPRTLAAWGCIVAALLVVGSIPLFTGLAIVMPILGHATWHLYKRLVVT</sequence>
<proteinExistence type="predicted"/>
<dbReference type="Proteomes" id="UP001597176">
    <property type="component" value="Unassembled WGS sequence"/>
</dbReference>
<name>A0ABW3X2T2_9HYPH</name>
<evidence type="ECO:0000256" key="1">
    <source>
        <dbReference type="SAM" id="Phobius"/>
    </source>
</evidence>
<protein>
    <submittedName>
        <fullName evidence="2">DUF2189 domain-containing protein</fullName>
    </submittedName>
</protein>
<keyword evidence="1" id="KW-0472">Membrane</keyword>
<keyword evidence="1" id="KW-0812">Transmembrane</keyword>
<dbReference type="RefSeq" id="WP_238208878.1">
    <property type="nucleotide sequence ID" value="NZ_JBHTND010000027.1"/>
</dbReference>
<gene>
    <name evidence="2" type="ORF">ACFQ4G_17275</name>
</gene>
<comment type="caution">
    <text evidence="2">The sequence shown here is derived from an EMBL/GenBank/DDBJ whole genome shotgun (WGS) entry which is preliminary data.</text>
</comment>
<accession>A0ABW3X2T2</accession>
<dbReference type="EMBL" id="JBHTND010000027">
    <property type="protein sequence ID" value="MFD1303326.1"/>
    <property type="molecule type" value="Genomic_DNA"/>
</dbReference>
<dbReference type="InterPro" id="IPR018692">
    <property type="entry name" value="DUF2189"/>
</dbReference>
<keyword evidence="1" id="KW-1133">Transmembrane helix</keyword>
<feature type="transmembrane region" description="Helical" evidence="1">
    <location>
        <begin position="119"/>
        <end position="147"/>
    </location>
</feature>
<keyword evidence="3" id="KW-1185">Reference proteome</keyword>
<reference evidence="3" key="1">
    <citation type="journal article" date="2019" name="Int. J. Syst. Evol. Microbiol.">
        <title>The Global Catalogue of Microorganisms (GCM) 10K type strain sequencing project: providing services to taxonomists for standard genome sequencing and annotation.</title>
        <authorList>
            <consortium name="The Broad Institute Genomics Platform"/>
            <consortium name="The Broad Institute Genome Sequencing Center for Infectious Disease"/>
            <person name="Wu L."/>
            <person name="Ma J."/>
        </authorList>
    </citation>
    <scope>NUCLEOTIDE SEQUENCE [LARGE SCALE GENOMIC DNA]</scope>
    <source>
        <strain evidence="3">CCUG 56108</strain>
    </source>
</reference>
<feature type="transmembrane region" description="Helical" evidence="1">
    <location>
        <begin position="167"/>
        <end position="190"/>
    </location>
</feature>
<evidence type="ECO:0000313" key="2">
    <source>
        <dbReference type="EMBL" id="MFD1303326.1"/>
    </source>
</evidence>
<dbReference type="Pfam" id="PF09955">
    <property type="entry name" value="DUF2189"/>
    <property type="match status" value="1"/>
</dbReference>
<feature type="transmembrane region" description="Helical" evidence="1">
    <location>
        <begin position="70"/>
        <end position="90"/>
    </location>
</feature>